<dbReference type="InterPro" id="IPR018211">
    <property type="entry name" value="ADH_Fe_CS"/>
</dbReference>
<dbReference type="SUPFAM" id="SSF56796">
    <property type="entry name" value="Dehydroquinate synthase-like"/>
    <property type="match status" value="1"/>
</dbReference>
<dbReference type="InterPro" id="IPR016205">
    <property type="entry name" value="Glycerol_DH"/>
</dbReference>
<evidence type="ECO:0000256" key="2">
    <source>
        <dbReference type="ARBA" id="ARBA00022723"/>
    </source>
</evidence>
<evidence type="ECO:0000313" key="6">
    <source>
        <dbReference type="Proteomes" id="UP000198571"/>
    </source>
</evidence>
<dbReference type="Proteomes" id="UP000198571">
    <property type="component" value="Unassembled WGS sequence"/>
</dbReference>
<organism evidence="5 6">
    <name type="scientific">Salipaludibacillus aurantiacus</name>
    <dbReference type="NCBI Taxonomy" id="1601833"/>
    <lineage>
        <taxon>Bacteria</taxon>
        <taxon>Bacillati</taxon>
        <taxon>Bacillota</taxon>
        <taxon>Bacilli</taxon>
        <taxon>Bacillales</taxon>
        <taxon>Bacillaceae</taxon>
    </lineage>
</organism>
<keyword evidence="4" id="KW-0520">NAD</keyword>
<dbReference type="STRING" id="1601833.SAMN05518684_11173"/>
<dbReference type="AlphaFoldDB" id="A0A1H9VKX4"/>
<name>A0A1H9VKX4_9BACI</name>
<dbReference type="Gene3D" id="1.20.1090.10">
    <property type="entry name" value="Dehydroquinate synthase-like - alpha domain"/>
    <property type="match status" value="1"/>
</dbReference>
<accession>A0A1H9VKX4</accession>
<dbReference type="GO" id="GO:0046872">
    <property type="term" value="F:metal ion binding"/>
    <property type="evidence" value="ECO:0007669"/>
    <property type="project" value="UniProtKB-KW"/>
</dbReference>
<protein>
    <submittedName>
        <fullName evidence="5">Glycerol dehydrogenase</fullName>
    </submittedName>
</protein>
<evidence type="ECO:0000313" key="5">
    <source>
        <dbReference type="EMBL" id="SES22375.1"/>
    </source>
</evidence>
<dbReference type="GO" id="GO:0005829">
    <property type="term" value="C:cytosol"/>
    <property type="evidence" value="ECO:0007669"/>
    <property type="project" value="TreeGrafter"/>
</dbReference>
<comment type="similarity">
    <text evidence="1">Belongs to the iron-containing alcohol dehydrogenase family.</text>
</comment>
<gene>
    <name evidence="5" type="ORF">SAMN05518684_11173</name>
</gene>
<reference evidence="6" key="1">
    <citation type="submission" date="2016-10" db="EMBL/GenBank/DDBJ databases">
        <authorList>
            <person name="Varghese N."/>
            <person name="Submissions S."/>
        </authorList>
    </citation>
    <scope>NUCLEOTIDE SEQUENCE [LARGE SCALE GENOMIC DNA]</scope>
    <source>
        <strain evidence="6">S9</strain>
    </source>
</reference>
<keyword evidence="2" id="KW-0479">Metal-binding</keyword>
<sequence length="188" mass="20468">MAGGRPTLAAGAIAEKCEKVLFDYSLLAYESVKESIVSPAVEAVIEANTLLSGIGFESGGLAAAHAIHNGFTVMEGDIHHLTHGEKVAYGTLTQLVLENRPKEEIFRYIKLYHSLNLPITLEDIKLADASSDDLRRIGEAAVKEGETIHNMPFTVTADDVVQALLAADRYAKAFKQSEKQNRLPLFNC</sequence>
<evidence type="ECO:0000256" key="4">
    <source>
        <dbReference type="ARBA" id="ARBA00023027"/>
    </source>
</evidence>
<keyword evidence="3" id="KW-0560">Oxidoreductase</keyword>
<evidence type="ECO:0000256" key="1">
    <source>
        <dbReference type="ARBA" id="ARBA00007358"/>
    </source>
</evidence>
<dbReference type="EMBL" id="FOGT01000011">
    <property type="protein sequence ID" value="SES22375.1"/>
    <property type="molecule type" value="Genomic_DNA"/>
</dbReference>
<dbReference type="PROSITE" id="PS00060">
    <property type="entry name" value="ADH_IRON_2"/>
    <property type="match status" value="1"/>
</dbReference>
<dbReference type="PANTHER" id="PTHR43616:SF5">
    <property type="entry name" value="GLYCEROL DEHYDROGENASE 1"/>
    <property type="match status" value="1"/>
</dbReference>
<dbReference type="PANTHER" id="PTHR43616">
    <property type="entry name" value="GLYCEROL DEHYDROGENASE"/>
    <property type="match status" value="1"/>
</dbReference>
<evidence type="ECO:0000256" key="3">
    <source>
        <dbReference type="ARBA" id="ARBA00023002"/>
    </source>
</evidence>
<proteinExistence type="inferred from homology"/>
<dbReference type="GO" id="GO:0016614">
    <property type="term" value="F:oxidoreductase activity, acting on CH-OH group of donors"/>
    <property type="evidence" value="ECO:0007669"/>
    <property type="project" value="InterPro"/>
</dbReference>
<keyword evidence="6" id="KW-1185">Reference proteome</keyword>